<feature type="signal peptide" evidence="1">
    <location>
        <begin position="1"/>
        <end position="22"/>
    </location>
</feature>
<dbReference type="EMBL" id="LN609302">
    <property type="protein sequence ID" value="CEF56095.1"/>
    <property type="molecule type" value="Genomic_DNA"/>
</dbReference>
<dbReference type="STRING" id="431306.AGA_1780"/>
<dbReference type="EMBL" id="WOTE01000001">
    <property type="protein sequence ID" value="NHO38101.1"/>
    <property type="molecule type" value="Genomic_DNA"/>
</dbReference>
<dbReference type="Proteomes" id="UP000657200">
    <property type="component" value="Unassembled WGS sequence"/>
</dbReference>
<feature type="chain" id="PRO_5006856619" evidence="1">
    <location>
        <begin position="23"/>
        <end position="195"/>
    </location>
</feature>
<reference evidence="2" key="2">
    <citation type="submission" date="2014-09" db="EMBL/GenBank/DDBJ databases">
        <authorList>
            <person name="Magalhaes I.L.F."/>
            <person name="Oliveira U."/>
            <person name="Santos F.R."/>
            <person name="Vidigal T.H.D.A."/>
            <person name="Brescovit A.D."/>
            <person name="Santos A.J."/>
        </authorList>
    </citation>
    <scope>NUCLEOTIDE SEQUENCE</scope>
    <source>
        <strain evidence="2">LMG 23848T</strain>
    </source>
</reference>
<dbReference type="PATRIC" id="fig|431306.5.peg.1820"/>
<evidence type="ECO:0000313" key="5">
    <source>
        <dbReference type="Proteomes" id="UP000657200"/>
    </source>
</evidence>
<reference evidence="4" key="1">
    <citation type="submission" date="2014-09" db="EMBL/GenBank/DDBJ databases">
        <authorList>
            <person name="Illeghems K.G."/>
        </authorList>
    </citation>
    <scope>NUCLEOTIDE SEQUENCE [LARGE SCALE GENOMIC DNA]</scope>
    <source>
        <strain evidence="4">LMG 23848T</strain>
    </source>
</reference>
<gene>
    <name evidence="2" type="ORF">AGA_1780</name>
    <name evidence="3" type="ORF">GOB80_00120</name>
</gene>
<reference evidence="3 5" key="3">
    <citation type="journal article" date="2020" name="Int. J. Syst. Evol. Microbiol.">
        <title>Novel acetic acid bacteria from cider fermentations: Acetobacter conturbans sp. nov. and Acetobacter fallax sp. nov.</title>
        <authorList>
            <person name="Sombolestani A.S."/>
            <person name="Cleenwerck I."/>
            <person name="Cnockaert M."/>
            <person name="Borremans W."/>
            <person name="Wieme A.D."/>
            <person name="De Vuyst L."/>
            <person name="Vandamme P."/>
        </authorList>
    </citation>
    <scope>NUCLEOTIDE SEQUENCE [LARGE SCALE GENOMIC DNA]</scope>
    <source>
        <strain evidence="3 5">LMG 23848</strain>
    </source>
</reference>
<evidence type="ECO:0000313" key="3">
    <source>
        <dbReference type="EMBL" id="NHO38101.1"/>
    </source>
</evidence>
<dbReference type="AlphaFoldDB" id="A0A0U5F6L0"/>
<sequence length="195" mass="20571">MRKIAALFSAAFLLTSSSLVWAAPVHHPSAQSQPATGTGSVLLRGYEQDGLILQDDMENGVLNIKADPATLHVKGAAGSTDLYRQTVKDVLSAAATYAYLYFGQNPEASKLSVTADIQEDTPAPASMNVGEDKPAGPALTIEITRPSFPISADGKPDAYSAQTIGMILDNVDTSRMTMATWLQNAIKGQSQSSAQ</sequence>
<evidence type="ECO:0000313" key="2">
    <source>
        <dbReference type="EMBL" id="CEF56095.1"/>
    </source>
</evidence>
<accession>A0A0U5F6L0</accession>
<protein>
    <submittedName>
        <fullName evidence="2">Uncharacterized protein</fullName>
    </submittedName>
</protein>
<evidence type="ECO:0000313" key="4">
    <source>
        <dbReference type="Proteomes" id="UP000068250"/>
    </source>
</evidence>
<name>A0A0U5F6L0_9PROT</name>
<keyword evidence="5" id="KW-1185">Reference proteome</keyword>
<evidence type="ECO:0000256" key="1">
    <source>
        <dbReference type="SAM" id="SignalP"/>
    </source>
</evidence>
<dbReference type="Proteomes" id="UP000068250">
    <property type="component" value="Chromosome I"/>
</dbReference>
<proteinExistence type="predicted"/>
<keyword evidence="1" id="KW-0732">Signal</keyword>
<organism evidence="2 4">
    <name type="scientific">Acetobacter ghanensis</name>
    <dbReference type="NCBI Taxonomy" id="431306"/>
    <lineage>
        <taxon>Bacteria</taxon>
        <taxon>Pseudomonadati</taxon>
        <taxon>Pseudomonadota</taxon>
        <taxon>Alphaproteobacteria</taxon>
        <taxon>Acetobacterales</taxon>
        <taxon>Acetobacteraceae</taxon>
        <taxon>Acetobacter</taxon>
    </lineage>
</organism>
<dbReference type="OrthoDB" id="7218151at2"/>